<dbReference type="InterPro" id="IPR019861">
    <property type="entry name" value="PorP/SprF_Bacteroidetes"/>
</dbReference>
<keyword evidence="1" id="KW-0732">Signal</keyword>
<evidence type="ECO:0000313" key="2">
    <source>
        <dbReference type="EMBL" id="SKA37756.1"/>
    </source>
</evidence>
<dbReference type="EMBL" id="FUWZ01000004">
    <property type="protein sequence ID" value="SKA37756.1"/>
    <property type="molecule type" value="Genomic_DNA"/>
</dbReference>
<proteinExistence type="predicted"/>
<feature type="signal peptide" evidence="1">
    <location>
        <begin position="1"/>
        <end position="25"/>
    </location>
</feature>
<evidence type="ECO:0000256" key="1">
    <source>
        <dbReference type="SAM" id="SignalP"/>
    </source>
</evidence>
<dbReference type="RefSeq" id="WP_159456158.1">
    <property type="nucleotide sequence ID" value="NZ_FUWZ01000004.1"/>
</dbReference>
<accession>A0A1T4TBH7</accession>
<organism evidence="2 3">
    <name type="scientific">Chitinophaga eiseniae</name>
    <dbReference type="NCBI Taxonomy" id="634771"/>
    <lineage>
        <taxon>Bacteria</taxon>
        <taxon>Pseudomonadati</taxon>
        <taxon>Bacteroidota</taxon>
        <taxon>Chitinophagia</taxon>
        <taxon>Chitinophagales</taxon>
        <taxon>Chitinophagaceae</taxon>
        <taxon>Chitinophaga</taxon>
    </lineage>
</organism>
<dbReference type="AlphaFoldDB" id="A0A1T4TBH7"/>
<gene>
    <name evidence="2" type="ORF">SAMN04488128_104333</name>
</gene>
<reference evidence="3" key="1">
    <citation type="submission" date="2017-02" db="EMBL/GenBank/DDBJ databases">
        <authorList>
            <person name="Varghese N."/>
            <person name="Submissions S."/>
        </authorList>
    </citation>
    <scope>NUCLEOTIDE SEQUENCE [LARGE SCALE GENOMIC DNA]</scope>
    <source>
        <strain evidence="3">DSM 22224</strain>
    </source>
</reference>
<sequence length="307" mass="33668">MKIKQIACYLLLPAAGVLSSQTAGAQTAGNPSQLYEPLAAQYFLNPYLANPAMAGIDTGLHVYLAYQRPWSDMPGAPEAKSLTADYQLFHRVGIGMNIFNDKAGLLNNTKVAFSYAYHLPLTADEQSTLHFGLSGAFIARRLDTKAVNGDMNDPNINAFNRRDNYFEADFGMAFTRKGLTLQGSLPNLVSLMKDKSSDFGINRNLFFAAASYRFPLSDQLTSIEPKVCLRGMKGYDDIIDAGASFVFMENLFNVFGMYHSSKSFSAGAGINYRSIAGLQLVYNSQTAGLANYTNGTFELDLVVHLFK</sequence>
<name>A0A1T4TBH7_9BACT</name>
<dbReference type="Proteomes" id="UP000190367">
    <property type="component" value="Unassembled WGS sequence"/>
</dbReference>
<dbReference type="STRING" id="634771.SAMN04488128_104333"/>
<dbReference type="NCBIfam" id="TIGR03519">
    <property type="entry name" value="T9SS_PorP_fam"/>
    <property type="match status" value="1"/>
</dbReference>
<dbReference type="Pfam" id="PF11751">
    <property type="entry name" value="PorP_SprF"/>
    <property type="match status" value="1"/>
</dbReference>
<protein>
    <submittedName>
        <fullName evidence="2">Type IX secretion system membrane protein, PorP/SprF family</fullName>
    </submittedName>
</protein>
<keyword evidence="3" id="KW-1185">Reference proteome</keyword>
<dbReference type="OrthoDB" id="891773at2"/>
<evidence type="ECO:0000313" key="3">
    <source>
        <dbReference type="Proteomes" id="UP000190367"/>
    </source>
</evidence>
<feature type="chain" id="PRO_5012617237" evidence="1">
    <location>
        <begin position="26"/>
        <end position="307"/>
    </location>
</feature>